<protein>
    <submittedName>
        <fullName evidence="2">Uncharacterized protein</fullName>
    </submittedName>
</protein>
<comment type="caution">
    <text evidence="2">The sequence shown here is derived from an EMBL/GenBank/DDBJ whole genome shotgun (WGS) entry which is preliminary data.</text>
</comment>
<organism evidence="2 3">
    <name type="scientific">Paenibacillus radicis</name>
    <name type="common">ex Gao et al. 2016</name>
    <dbReference type="NCBI Taxonomy" id="1737354"/>
    <lineage>
        <taxon>Bacteria</taxon>
        <taxon>Bacillati</taxon>
        <taxon>Bacillota</taxon>
        <taxon>Bacilli</taxon>
        <taxon>Bacillales</taxon>
        <taxon>Paenibacillaceae</taxon>
        <taxon>Paenibacillus</taxon>
    </lineage>
</organism>
<sequence>MSVSGIQPTTIYNKSSISNPQTPPTTQINQLTQESGGDNSVNTDPVQSTSSYVFDSSKITQELRDAALGPLSSSSYWSIKLENWTSNFVVKQAYLRDQIIKNTDGEEQKKQLQRFDYESELYVDWIANVASNSITDIMNGDARVIFNEIESEREKFLENFTPIFNKEGLKQQFVDMIHAEQELFSQSKPNDAEWDKILTSGGVGLEQLEKKLKTEMLNQQAGDSVSFDKLNYRDLVGTFNAFKMGSYGLSTIGSTELIFPRIGLDQAMVGLYLANTSMSSFVKNKITETLDRAVDNKIKIQNFQDAMWSLRLGSGGKERFSFNQPLTDELRLKVERYMKSDDYKASPSQIIQEQLAKLSTINSKLFVQNFLNLQQQVKQSLLSGPEILGDVGKDKKVAFADSITRGYTDDWNKFIDYLSIDESAKKDYYVPTRIGDTLDVKV</sequence>
<evidence type="ECO:0000313" key="2">
    <source>
        <dbReference type="EMBL" id="GGG52724.1"/>
    </source>
</evidence>
<proteinExistence type="predicted"/>
<keyword evidence="3" id="KW-1185">Reference proteome</keyword>
<dbReference type="EMBL" id="BMHY01000001">
    <property type="protein sequence ID" value="GGG52724.1"/>
    <property type="molecule type" value="Genomic_DNA"/>
</dbReference>
<reference evidence="2 3" key="1">
    <citation type="journal article" date="2014" name="Int. J. Syst. Evol. Microbiol.">
        <title>Complete genome sequence of Corynebacterium casei LMG S-19264T (=DSM 44701T), isolated from a smear-ripened cheese.</title>
        <authorList>
            <consortium name="US DOE Joint Genome Institute (JGI-PGF)"/>
            <person name="Walter F."/>
            <person name="Albersmeier A."/>
            <person name="Kalinowski J."/>
            <person name="Ruckert C."/>
        </authorList>
    </citation>
    <scope>NUCLEOTIDE SEQUENCE [LARGE SCALE GENOMIC DNA]</scope>
    <source>
        <strain evidence="2 3">CGMCC 1.15286</strain>
    </source>
</reference>
<dbReference type="AlphaFoldDB" id="A0A917LRG5"/>
<gene>
    <name evidence="2" type="ORF">GCM10010918_01730</name>
</gene>
<evidence type="ECO:0000256" key="1">
    <source>
        <dbReference type="SAM" id="MobiDB-lite"/>
    </source>
</evidence>
<feature type="region of interest" description="Disordered" evidence="1">
    <location>
        <begin position="1"/>
        <end position="47"/>
    </location>
</feature>
<name>A0A917LRG5_9BACL</name>
<dbReference type="RefSeq" id="WP_188887059.1">
    <property type="nucleotide sequence ID" value="NZ_BMHY01000001.1"/>
</dbReference>
<evidence type="ECO:0000313" key="3">
    <source>
        <dbReference type="Proteomes" id="UP000600247"/>
    </source>
</evidence>
<dbReference type="Proteomes" id="UP000600247">
    <property type="component" value="Unassembled WGS sequence"/>
</dbReference>
<accession>A0A917LRG5</accession>